<feature type="non-terminal residue" evidence="1">
    <location>
        <position position="49"/>
    </location>
</feature>
<comment type="caution">
    <text evidence="1">The sequence shown here is derived from an EMBL/GenBank/DDBJ whole genome shotgun (WGS) entry which is preliminary data.</text>
</comment>
<dbReference type="Proteomes" id="UP000789759">
    <property type="component" value="Unassembled WGS sequence"/>
</dbReference>
<gene>
    <name evidence="1" type="ORF">CPELLU_LOCUS8069</name>
</gene>
<evidence type="ECO:0000313" key="1">
    <source>
        <dbReference type="EMBL" id="CAG8624050.1"/>
    </source>
</evidence>
<dbReference type="AlphaFoldDB" id="A0A9N9GPJ6"/>
<sequence length="49" mass="5773">SESKKDNKKLAKELGSKEFDNEELDNRKLNNKLSDNYYDNINLTKLNKL</sequence>
<accession>A0A9N9GPJ6</accession>
<protein>
    <submittedName>
        <fullName evidence="1">10945_t:CDS:1</fullName>
    </submittedName>
</protein>
<feature type="non-terminal residue" evidence="1">
    <location>
        <position position="1"/>
    </location>
</feature>
<evidence type="ECO:0000313" key="2">
    <source>
        <dbReference type="Proteomes" id="UP000789759"/>
    </source>
</evidence>
<proteinExistence type="predicted"/>
<organism evidence="1 2">
    <name type="scientific">Cetraspora pellucida</name>
    <dbReference type="NCBI Taxonomy" id="1433469"/>
    <lineage>
        <taxon>Eukaryota</taxon>
        <taxon>Fungi</taxon>
        <taxon>Fungi incertae sedis</taxon>
        <taxon>Mucoromycota</taxon>
        <taxon>Glomeromycotina</taxon>
        <taxon>Glomeromycetes</taxon>
        <taxon>Diversisporales</taxon>
        <taxon>Gigasporaceae</taxon>
        <taxon>Cetraspora</taxon>
    </lineage>
</organism>
<name>A0A9N9GPJ6_9GLOM</name>
<keyword evidence="2" id="KW-1185">Reference proteome</keyword>
<dbReference type="EMBL" id="CAJVQA010005593">
    <property type="protein sequence ID" value="CAG8624050.1"/>
    <property type="molecule type" value="Genomic_DNA"/>
</dbReference>
<reference evidence="1" key="1">
    <citation type="submission" date="2021-06" db="EMBL/GenBank/DDBJ databases">
        <authorList>
            <person name="Kallberg Y."/>
            <person name="Tangrot J."/>
            <person name="Rosling A."/>
        </authorList>
    </citation>
    <scope>NUCLEOTIDE SEQUENCE</scope>
    <source>
        <strain evidence="1">FL966</strain>
    </source>
</reference>